<proteinExistence type="predicted"/>
<comment type="caution">
    <text evidence="1">The sequence shown here is derived from an EMBL/GenBank/DDBJ whole genome shotgun (WGS) entry which is preliminary data.</text>
</comment>
<protein>
    <recommendedName>
        <fullName evidence="3">Lipoprotein</fullName>
    </recommendedName>
</protein>
<evidence type="ECO:0000313" key="2">
    <source>
        <dbReference type="Proteomes" id="UP001596047"/>
    </source>
</evidence>
<dbReference type="PROSITE" id="PS51257">
    <property type="entry name" value="PROKAR_LIPOPROTEIN"/>
    <property type="match status" value="1"/>
</dbReference>
<evidence type="ECO:0008006" key="3">
    <source>
        <dbReference type="Google" id="ProtNLM"/>
    </source>
</evidence>
<keyword evidence="2" id="KW-1185">Reference proteome</keyword>
<dbReference type="EMBL" id="JBHSOW010000048">
    <property type="protein sequence ID" value="MFC5650324.1"/>
    <property type="molecule type" value="Genomic_DNA"/>
</dbReference>
<accession>A0ABW0VZP4</accession>
<organism evidence="1 2">
    <name type="scientific">Paenibacillus solisilvae</name>
    <dbReference type="NCBI Taxonomy" id="2486751"/>
    <lineage>
        <taxon>Bacteria</taxon>
        <taxon>Bacillati</taxon>
        <taxon>Bacillota</taxon>
        <taxon>Bacilli</taxon>
        <taxon>Bacillales</taxon>
        <taxon>Paenibacillaceae</taxon>
        <taxon>Paenibacillus</taxon>
    </lineage>
</organism>
<gene>
    <name evidence="1" type="ORF">ACFPYJ_14530</name>
</gene>
<name>A0ABW0VZP4_9BACL</name>
<evidence type="ECO:0000313" key="1">
    <source>
        <dbReference type="EMBL" id="MFC5650324.1"/>
    </source>
</evidence>
<dbReference type="Proteomes" id="UP001596047">
    <property type="component" value="Unassembled WGS sequence"/>
</dbReference>
<dbReference type="RefSeq" id="WP_379188879.1">
    <property type="nucleotide sequence ID" value="NZ_JBHSOW010000048.1"/>
</dbReference>
<sequence>MKTFLSVILVAFLLTACNYQPVKEHSEEIKKQVEKDQQKTK</sequence>
<reference evidence="2" key="1">
    <citation type="journal article" date="2019" name="Int. J. Syst. Evol. Microbiol.">
        <title>The Global Catalogue of Microorganisms (GCM) 10K type strain sequencing project: providing services to taxonomists for standard genome sequencing and annotation.</title>
        <authorList>
            <consortium name="The Broad Institute Genomics Platform"/>
            <consortium name="The Broad Institute Genome Sequencing Center for Infectious Disease"/>
            <person name="Wu L."/>
            <person name="Ma J."/>
        </authorList>
    </citation>
    <scope>NUCLEOTIDE SEQUENCE [LARGE SCALE GENOMIC DNA]</scope>
    <source>
        <strain evidence="2">CGMCC 1.3240</strain>
    </source>
</reference>